<evidence type="ECO:0000313" key="1">
    <source>
        <dbReference type="EMBL" id="TCL68861.1"/>
    </source>
</evidence>
<dbReference type="CDD" id="cd02440">
    <property type="entry name" value="AdoMet_MTases"/>
    <property type="match status" value="1"/>
</dbReference>
<dbReference type="GO" id="GO:0032259">
    <property type="term" value="P:methylation"/>
    <property type="evidence" value="ECO:0007669"/>
    <property type="project" value="UniProtKB-KW"/>
</dbReference>
<dbReference type="RefSeq" id="WP_132214127.1">
    <property type="nucleotide sequence ID" value="NZ_OX156936.1"/>
</dbReference>
<dbReference type="Proteomes" id="UP000295455">
    <property type="component" value="Unassembled WGS sequence"/>
</dbReference>
<organism evidence="1 2">
    <name type="scientific">Mariniflexile fucanivorans</name>
    <dbReference type="NCBI Taxonomy" id="264023"/>
    <lineage>
        <taxon>Bacteria</taxon>
        <taxon>Pseudomonadati</taxon>
        <taxon>Bacteroidota</taxon>
        <taxon>Flavobacteriia</taxon>
        <taxon>Flavobacteriales</taxon>
        <taxon>Flavobacteriaceae</taxon>
        <taxon>Mariniflexile</taxon>
    </lineage>
</organism>
<comment type="caution">
    <text evidence="1">The sequence shown here is derived from an EMBL/GenBank/DDBJ whole genome shotgun (WGS) entry which is preliminary data.</text>
</comment>
<dbReference type="InterPro" id="IPR029063">
    <property type="entry name" value="SAM-dependent_MTases_sf"/>
</dbReference>
<dbReference type="Gene3D" id="3.40.50.150">
    <property type="entry name" value="Vaccinia Virus protein VP39"/>
    <property type="match status" value="1"/>
</dbReference>
<dbReference type="AlphaFoldDB" id="A0A4R1RR05"/>
<dbReference type="Pfam" id="PF13489">
    <property type="entry name" value="Methyltransf_23"/>
    <property type="match status" value="1"/>
</dbReference>
<keyword evidence="1" id="KW-0808">Transferase</keyword>
<dbReference type="EMBL" id="SLUP01000001">
    <property type="protein sequence ID" value="TCL68861.1"/>
    <property type="molecule type" value="Genomic_DNA"/>
</dbReference>
<dbReference type="SUPFAM" id="SSF53335">
    <property type="entry name" value="S-adenosyl-L-methionine-dependent methyltransferases"/>
    <property type="match status" value="1"/>
</dbReference>
<dbReference type="OrthoDB" id="4760357at2"/>
<sequence>MIKARVKVIIGNMLVFFQPIKAKRLVEKGLTIPEKLTFKERLMRDAIMKKAVENKNFDALSEFHKNYWIEKGEGYFSYTTNILENFFKPKCSFLIDMLQEKLKNESINYHTLVEIGTGNGQVLEYLSSRLIEIDNFVGIDLSIAQIERNKIDFEKNSKLEFLAIDGFDWLKKNGTSGMIIVTSRGVLEYFTESKLQELFDFLNELGHVIFIAIEPTAIGHDFSKQPHSYPFGFESSFSHNYIRLFENSGFTIWHHSKIAYSAEFNFNFIGAEN</sequence>
<keyword evidence="2" id="KW-1185">Reference proteome</keyword>
<evidence type="ECO:0000313" key="2">
    <source>
        <dbReference type="Proteomes" id="UP000295455"/>
    </source>
</evidence>
<reference evidence="1 2" key="1">
    <citation type="submission" date="2019-03" db="EMBL/GenBank/DDBJ databases">
        <title>Genomic Encyclopedia of Type Strains, Phase IV (KMG-IV): sequencing the most valuable type-strain genomes for metagenomic binning, comparative biology and taxonomic classification.</title>
        <authorList>
            <person name="Goeker M."/>
        </authorList>
    </citation>
    <scope>NUCLEOTIDE SEQUENCE [LARGE SCALE GENOMIC DNA]</scope>
    <source>
        <strain evidence="1 2">DSM 18792</strain>
    </source>
</reference>
<keyword evidence="1" id="KW-0489">Methyltransferase</keyword>
<protein>
    <submittedName>
        <fullName evidence="1">Methyltransferase family protein</fullName>
    </submittedName>
</protein>
<gene>
    <name evidence="1" type="ORF">EV196_101286</name>
</gene>
<dbReference type="GO" id="GO:0008168">
    <property type="term" value="F:methyltransferase activity"/>
    <property type="evidence" value="ECO:0007669"/>
    <property type="project" value="UniProtKB-KW"/>
</dbReference>
<proteinExistence type="predicted"/>
<accession>A0A4R1RR05</accession>
<name>A0A4R1RR05_9FLAO</name>